<evidence type="ECO:0000256" key="3">
    <source>
        <dbReference type="PIRSR" id="PIRSR640255-2"/>
    </source>
</evidence>
<dbReference type="EMBL" id="CACRXK020002116">
    <property type="protein sequence ID" value="CAB3992750.1"/>
    <property type="molecule type" value="Genomic_DNA"/>
</dbReference>
<gene>
    <name evidence="5" type="ORF">PACLA_8A041730</name>
</gene>
<dbReference type="InterPro" id="IPR001604">
    <property type="entry name" value="Endo_G_ENPP1-like_dom"/>
</dbReference>
<comment type="similarity">
    <text evidence="1">Belongs to the DNA/RNA non-specific endonuclease family.</text>
</comment>
<comment type="caution">
    <text evidence="5">The sequence shown here is derived from an EMBL/GenBank/DDBJ whole genome shotgun (WGS) entry which is preliminary data.</text>
</comment>
<evidence type="ECO:0000259" key="4">
    <source>
        <dbReference type="SMART" id="SM00892"/>
    </source>
</evidence>
<dbReference type="GO" id="GO:0003676">
    <property type="term" value="F:nucleic acid binding"/>
    <property type="evidence" value="ECO:0007669"/>
    <property type="project" value="InterPro"/>
</dbReference>
<dbReference type="SMART" id="SM00892">
    <property type="entry name" value="Endonuclease_NS"/>
    <property type="match status" value="1"/>
</dbReference>
<evidence type="ECO:0000313" key="5">
    <source>
        <dbReference type="EMBL" id="CAB3992750.1"/>
    </source>
</evidence>
<dbReference type="Gene3D" id="3.40.570.10">
    <property type="entry name" value="Extracellular Endonuclease, subunit A"/>
    <property type="match status" value="1"/>
</dbReference>
<feature type="active site" description="Proton acceptor" evidence="2">
    <location>
        <position position="24"/>
    </location>
</feature>
<accession>A0A7D9DT82</accession>
<dbReference type="GO" id="GO:0005743">
    <property type="term" value="C:mitochondrial inner membrane"/>
    <property type="evidence" value="ECO:0007669"/>
    <property type="project" value="TreeGrafter"/>
</dbReference>
<dbReference type="SUPFAM" id="SSF54060">
    <property type="entry name" value="His-Me finger endonucleases"/>
    <property type="match status" value="1"/>
</dbReference>
<dbReference type="PANTHER" id="PTHR13966:SF17">
    <property type="entry name" value="ENDONUCLEASE-RELATED"/>
    <property type="match status" value="1"/>
</dbReference>
<organism evidence="5 6">
    <name type="scientific">Paramuricea clavata</name>
    <name type="common">Red gorgonian</name>
    <name type="synonym">Violescent sea-whip</name>
    <dbReference type="NCBI Taxonomy" id="317549"/>
    <lineage>
        <taxon>Eukaryota</taxon>
        <taxon>Metazoa</taxon>
        <taxon>Cnidaria</taxon>
        <taxon>Anthozoa</taxon>
        <taxon>Octocorallia</taxon>
        <taxon>Malacalcyonacea</taxon>
        <taxon>Plexauridae</taxon>
        <taxon>Paramuricea</taxon>
    </lineage>
</organism>
<keyword evidence="6" id="KW-1185">Reference proteome</keyword>
<keyword evidence="3" id="KW-0479">Metal-binding</keyword>
<dbReference type="AlphaFoldDB" id="A0A7D9DT82"/>
<dbReference type="OrthoDB" id="5960141at2759"/>
<dbReference type="GO" id="GO:0000014">
    <property type="term" value="F:single-stranded DNA endodeoxyribonuclease activity"/>
    <property type="evidence" value="ECO:0007669"/>
    <property type="project" value="TreeGrafter"/>
</dbReference>
<dbReference type="GO" id="GO:0005634">
    <property type="term" value="C:nucleus"/>
    <property type="evidence" value="ECO:0007669"/>
    <property type="project" value="TreeGrafter"/>
</dbReference>
<protein>
    <submittedName>
        <fullName evidence="5">Neurogenic locus notch homolog 1-like</fullName>
    </submittedName>
</protein>
<evidence type="ECO:0000256" key="1">
    <source>
        <dbReference type="ARBA" id="ARBA00010052"/>
    </source>
</evidence>
<feature type="binding site" evidence="3">
    <location>
        <position position="54"/>
    </location>
    <ligand>
        <name>Mg(2+)</name>
        <dbReference type="ChEBI" id="CHEBI:18420"/>
        <note>catalytic</note>
    </ligand>
</feature>
<dbReference type="InterPro" id="IPR044925">
    <property type="entry name" value="His-Me_finger_sf"/>
</dbReference>
<dbReference type="InterPro" id="IPR044929">
    <property type="entry name" value="DNA/RNA_non-sp_Endonuclease_sf"/>
</dbReference>
<evidence type="ECO:0000256" key="2">
    <source>
        <dbReference type="PIRSR" id="PIRSR640255-1"/>
    </source>
</evidence>
<dbReference type="Pfam" id="PF01223">
    <property type="entry name" value="Endonuclease_NS"/>
    <property type="match status" value="1"/>
</dbReference>
<reference evidence="5" key="1">
    <citation type="submission" date="2020-04" db="EMBL/GenBank/DDBJ databases">
        <authorList>
            <person name="Alioto T."/>
            <person name="Alioto T."/>
            <person name="Gomez Garrido J."/>
        </authorList>
    </citation>
    <scope>NUCLEOTIDE SEQUENCE</scope>
    <source>
        <strain evidence="5">A484AB</strain>
    </source>
</reference>
<sequence length="198" mass="22625">MVKYGPQTKYQWDQKKDYFLSRGHLTPNLAFLTQSEKDLTFVFTNAAPQWHKFNCGNWRILEEAIKAYADSVRDVYVLTGVLGQFKDTKTTNPLPFPFLLGVDKVTVPASYWTIVFDPVLKKSVAFTADNNVGSKDKTPTTGCNSQRMTKEKGIVKCESVDQFMQQYPNAFPAKFDANKCPSNIRGNFLDRYYIGKFQ</sequence>
<dbReference type="Proteomes" id="UP001152795">
    <property type="component" value="Unassembled WGS sequence"/>
</dbReference>
<name>A0A7D9DT82_PARCT</name>
<dbReference type="InterPro" id="IPR040255">
    <property type="entry name" value="Non-specific_endonuclease"/>
</dbReference>
<proteinExistence type="inferred from homology"/>
<dbReference type="GO" id="GO:0004521">
    <property type="term" value="F:RNA endonuclease activity"/>
    <property type="evidence" value="ECO:0007669"/>
    <property type="project" value="TreeGrafter"/>
</dbReference>
<dbReference type="GO" id="GO:0006309">
    <property type="term" value="P:apoptotic DNA fragmentation"/>
    <property type="evidence" value="ECO:0007669"/>
    <property type="project" value="TreeGrafter"/>
</dbReference>
<evidence type="ECO:0000313" key="6">
    <source>
        <dbReference type="Proteomes" id="UP001152795"/>
    </source>
</evidence>
<dbReference type="GO" id="GO:0046872">
    <property type="term" value="F:metal ion binding"/>
    <property type="evidence" value="ECO:0007669"/>
    <property type="project" value="UniProtKB-KW"/>
</dbReference>
<dbReference type="PANTHER" id="PTHR13966">
    <property type="entry name" value="ENDONUCLEASE RELATED"/>
    <property type="match status" value="1"/>
</dbReference>
<feature type="domain" description="DNA/RNA non-specific endonuclease/pyrophosphatase/phosphodiesterase" evidence="4">
    <location>
        <begin position="1"/>
        <end position="163"/>
    </location>
</feature>